<evidence type="ECO:0000256" key="1">
    <source>
        <dbReference type="SAM" id="MobiDB-lite"/>
    </source>
</evidence>
<dbReference type="PROSITE" id="PS50888">
    <property type="entry name" value="BHLH"/>
    <property type="match status" value="1"/>
</dbReference>
<name>G8JNA4_ERECY</name>
<dbReference type="SMART" id="SM00353">
    <property type="entry name" value="HLH"/>
    <property type="match status" value="1"/>
</dbReference>
<protein>
    <recommendedName>
        <fullName evidence="2">BHLH domain-containing protein</fullName>
    </recommendedName>
</protein>
<dbReference type="Pfam" id="PF00010">
    <property type="entry name" value="HLH"/>
    <property type="match status" value="1"/>
</dbReference>
<dbReference type="HOGENOM" id="CLU_018640_0_0_1"/>
<dbReference type="InterPro" id="IPR011598">
    <property type="entry name" value="bHLH_dom"/>
</dbReference>
<accession>G8JNA4</accession>
<feature type="region of interest" description="Disordered" evidence="1">
    <location>
        <begin position="261"/>
        <end position="299"/>
    </location>
</feature>
<dbReference type="EMBL" id="CP002497">
    <property type="protein sequence ID" value="AET37568.1"/>
    <property type="molecule type" value="Genomic_DNA"/>
</dbReference>
<dbReference type="InParanoid" id="G8JNA4"/>
<reference evidence="4" key="1">
    <citation type="journal article" date="2012" name="G3 (Bethesda)">
        <title>Pichia sorbitophila, an interspecies yeast hybrid reveals early steps of genome resolution following polyploidization.</title>
        <authorList>
            <person name="Leh Louis V."/>
            <person name="Despons L."/>
            <person name="Friedrich A."/>
            <person name="Martin T."/>
            <person name="Durrens P."/>
            <person name="Casaregola S."/>
            <person name="Neuveglise C."/>
            <person name="Fairhead C."/>
            <person name="Marck C."/>
            <person name="Cruz J.A."/>
            <person name="Straub M.L."/>
            <person name="Kugler V."/>
            <person name="Sacerdot C."/>
            <person name="Uzunov Z."/>
            <person name="Thierry A."/>
            <person name="Weiss S."/>
            <person name="Bleykasten C."/>
            <person name="De Montigny J."/>
            <person name="Jacques N."/>
            <person name="Jung P."/>
            <person name="Lemaire M."/>
            <person name="Mallet S."/>
            <person name="Morel G."/>
            <person name="Richard G.F."/>
            <person name="Sarkar A."/>
            <person name="Savel G."/>
            <person name="Schacherer J."/>
            <person name="Seret M.L."/>
            <person name="Talla E."/>
            <person name="Samson G."/>
            <person name="Jubin C."/>
            <person name="Poulain J."/>
            <person name="Vacherie B."/>
            <person name="Barbe V."/>
            <person name="Pelletier E."/>
            <person name="Sherman D.J."/>
            <person name="Westhof E."/>
            <person name="Weissenbach J."/>
            <person name="Baret P.V."/>
            <person name="Wincker P."/>
            <person name="Gaillardin C."/>
            <person name="Dujon B."/>
            <person name="Souciet J.L."/>
        </authorList>
    </citation>
    <scope>NUCLEOTIDE SEQUENCE [LARGE SCALE GENOMIC DNA]</scope>
    <source>
        <strain evidence="4">CBS 270.75 / DBVPG 7215 / KCTC 17166 / NRRL Y-17582</strain>
    </source>
</reference>
<evidence type="ECO:0000313" key="3">
    <source>
        <dbReference type="EMBL" id="AET37568.1"/>
    </source>
</evidence>
<feature type="region of interest" description="Disordered" evidence="1">
    <location>
        <begin position="108"/>
        <end position="141"/>
    </location>
</feature>
<dbReference type="CDD" id="cd11399">
    <property type="entry name" value="bHLHzip_scHMS1_like"/>
    <property type="match status" value="1"/>
</dbReference>
<organism evidence="3 4">
    <name type="scientific">Eremothecium cymbalariae (strain CBS 270.75 / DBVPG 7215 / KCTC 17166 / NRRL Y-17582)</name>
    <name type="common">Yeast</name>
    <dbReference type="NCBI Taxonomy" id="931890"/>
    <lineage>
        <taxon>Eukaryota</taxon>
        <taxon>Fungi</taxon>
        <taxon>Dikarya</taxon>
        <taxon>Ascomycota</taxon>
        <taxon>Saccharomycotina</taxon>
        <taxon>Saccharomycetes</taxon>
        <taxon>Saccharomycetales</taxon>
        <taxon>Saccharomycetaceae</taxon>
        <taxon>Eremothecium</taxon>
    </lineage>
</organism>
<dbReference type="eggNOG" id="KOG2588">
    <property type="taxonomic scope" value="Eukaryota"/>
</dbReference>
<dbReference type="SUPFAM" id="SSF47459">
    <property type="entry name" value="HLH, helix-loop-helix DNA-binding domain"/>
    <property type="match status" value="1"/>
</dbReference>
<evidence type="ECO:0000313" key="4">
    <source>
        <dbReference type="Proteomes" id="UP000006790"/>
    </source>
</evidence>
<dbReference type="OrthoDB" id="2133190at2759"/>
<dbReference type="InterPro" id="IPR036638">
    <property type="entry name" value="HLH_DNA-bd_sf"/>
</dbReference>
<feature type="compositionally biased region" description="Polar residues" evidence="1">
    <location>
        <begin position="110"/>
        <end position="133"/>
    </location>
</feature>
<dbReference type="GO" id="GO:0046983">
    <property type="term" value="F:protein dimerization activity"/>
    <property type="evidence" value="ECO:0007669"/>
    <property type="project" value="InterPro"/>
</dbReference>
<proteinExistence type="predicted"/>
<dbReference type="PANTHER" id="PTHR47336">
    <property type="entry name" value="TRANSCRIPTION FACTOR HMS1-RELATED"/>
    <property type="match status" value="1"/>
</dbReference>
<dbReference type="STRING" id="931890.G8JNA4"/>
<dbReference type="OMA" id="IEWEMIT"/>
<dbReference type="RefSeq" id="XP_003644385.1">
    <property type="nucleotide sequence ID" value="XM_003644337.1"/>
</dbReference>
<dbReference type="KEGG" id="erc:Ecym_1333"/>
<gene>
    <name evidence="3" type="ordered locus">Ecym_1333</name>
</gene>
<dbReference type="InterPro" id="IPR052099">
    <property type="entry name" value="Regulatory_TF_Diverse"/>
</dbReference>
<dbReference type="GeneID" id="11469687"/>
<dbReference type="AlphaFoldDB" id="G8JNA4"/>
<feature type="domain" description="BHLH" evidence="2">
    <location>
        <begin position="171"/>
        <end position="246"/>
    </location>
</feature>
<dbReference type="Proteomes" id="UP000006790">
    <property type="component" value="Chromosome 1"/>
</dbReference>
<evidence type="ECO:0000259" key="2">
    <source>
        <dbReference type="PROSITE" id="PS50888"/>
    </source>
</evidence>
<dbReference type="PANTHER" id="PTHR47336:SF2">
    <property type="entry name" value="TRANSCRIPTION FACTOR HMS1-RELATED"/>
    <property type="match status" value="1"/>
</dbReference>
<dbReference type="Gene3D" id="4.10.280.10">
    <property type="entry name" value="Helix-loop-helix DNA-binding domain"/>
    <property type="match status" value="1"/>
</dbReference>
<feature type="compositionally biased region" description="Polar residues" evidence="1">
    <location>
        <begin position="262"/>
        <end position="299"/>
    </location>
</feature>
<keyword evidence="4" id="KW-1185">Reference proteome</keyword>
<sequence>MCAAMRANGSLFEVEMFLASLQSEDSDNDSYDLFNTPQNQAAYASFGGRPSIGGAAVDFTPESSQSHVGFVSEPVKGVGYTGFTSPAELSDGELRWVSKDNTILRVVKMESSSSGETGDSANLPTESSEPPSSVQATGGKTATTAAVAASVGAGIPVGGLLGNGRITKPKRERMSHNIIEKKYRTNINDKILQLRDIVPTLRVTTKLEGGIPVTAEDELQLDGLHPARKLNKASILTKTIEYIRHLEGRCSSLKLENMKLKQGQSLSTPESLRQPSQNGQFLANGSGAQPPTTMYSSDVSSVATPSYNMAHAYPQSQDSGKSSSKLLLGGLAMTMGITSFGENDDINNVRGLFTMPVFHYSPATNGFTLSNIHGIKIDLCTSLLSLLRLILLLFTVIRLATMLLVERRSGDNDKAQMGVNSSSVLIQYSDTLAFDSPGALWTTLKKTLIINRLKYPKNSIERVESEIAKCFALKVYARSSRFFRLFLNSYSNSCWVNITEQVKLTNIIASKKNQNFGIEWEMITNILNSATEKTLNNQDILYSLQHYSKNAYSLRAFVTFINDSAIASNTLSIISSLMQELTTDDCDDLETTVKRIYDVEIKNGQFLKFARENYIVLNALFNLSDVTTRNLLNLLEVDQGVTVENIKKDHLFVLYSSIFRRLIVKHQFKELPKWSQKMPLCHLRANSCSLLGITGMYLALHGLMQHETDLPVDIFVFLEELANRLRVWFGSEAGDVLDLEVRGKLIEYCMNAASICSKKSDQSTLSTNLSLRDS</sequence>